<comment type="caution">
    <text evidence="2">The sequence shown here is derived from an EMBL/GenBank/DDBJ whole genome shotgun (WGS) entry which is preliminary data.</text>
</comment>
<accession>A0A928UYW0</accession>
<gene>
    <name evidence="2" type="ORF">C4F49_12940</name>
</gene>
<dbReference type="EMBL" id="PRDK01000006">
    <property type="protein sequence ID" value="MBE8714588.1"/>
    <property type="molecule type" value="Genomic_DNA"/>
</dbReference>
<evidence type="ECO:0000256" key="1">
    <source>
        <dbReference type="SAM" id="SignalP"/>
    </source>
</evidence>
<evidence type="ECO:0008006" key="4">
    <source>
        <dbReference type="Google" id="ProtNLM"/>
    </source>
</evidence>
<evidence type="ECO:0000313" key="2">
    <source>
        <dbReference type="EMBL" id="MBE8714588.1"/>
    </source>
</evidence>
<organism evidence="2 3">
    <name type="scientific">Sphingobacterium hungaricum</name>
    <dbReference type="NCBI Taxonomy" id="2082723"/>
    <lineage>
        <taxon>Bacteria</taxon>
        <taxon>Pseudomonadati</taxon>
        <taxon>Bacteroidota</taxon>
        <taxon>Sphingobacteriia</taxon>
        <taxon>Sphingobacteriales</taxon>
        <taxon>Sphingobacteriaceae</taxon>
        <taxon>Sphingobacterium</taxon>
    </lineage>
</organism>
<protein>
    <recommendedName>
        <fullName evidence="4">Lipoprotein</fullName>
    </recommendedName>
</protein>
<sequence length="185" mass="21330">MKKIVLFIVFIAFSSAVFCQEKPNSKLFLEQFKDLKGLYFEGKIIAGGKEGDGFTGEKLIMQVLSYEDRQVKIPFFVGENKSRTWILSYSNNVLELKHDHRHEDGTRDEITYYGGTATNSGSPTIQMFPADGETCQLIDYACQNVWWITMDGKKFSYNLRRIGSDRLFTVEFDLTKAIESDYKPW</sequence>
<keyword evidence="3" id="KW-1185">Reference proteome</keyword>
<reference evidence="2" key="1">
    <citation type="submission" date="2018-02" db="EMBL/GenBank/DDBJ databases">
        <authorList>
            <person name="Vasarhelyi B.M."/>
            <person name="Deshmukh S."/>
            <person name="Balint B."/>
            <person name="Kukolya J."/>
        </authorList>
    </citation>
    <scope>NUCLEOTIDE SEQUENCE</scope>
    <source>
        <strain evidence="2">KB22</strain>
    </source>
</reference>
<name>A0A928UYW0_9SPHI</name>
<proteinExistence type="predicted"/>
<feature type="chain" id="PRO_5037136791" description="Lipoprotein" evidence="1">
    <location>
        <begin position="20"/>
        <end position="185"/>
    </location>
</feature>
<dbReference type="RefSeq" id="WP_196936158.1">
    <property type="nucleotide sequence ID" value="NZ_MU158698.1"/>
</dbReference>
<dbReference type="Proteomes" id="UP000616201">
    <property type="component" value="Unassembled WGS sequence"/>
</dbReference>
<dbReference type="AlphaFoldDB" id="A0A928UYW0"/>
<keyword evidence="1" id="KW-0732">Signal</keyword>
<feature type="signal peptide" evidence="1">
    <location>
        <begin position="1"/>
        <end position="19"/>
    </location>
</feature>
<evidence type="ECO:0000313" key="3">
    <source>
        <dbReference type="Proteomes" id="UP000616201"/>
    </source>
</evidence>